<dbReference type="InterPro" id="IPR043141">
    <property type="entry name" value="Ribosomal_uL10-like_sf"/>
</dbReference>
<dbReference type="GO" id="GO:0042273">
    <property type="term" value="P:ribosomal large subunit biogenesis"/>
    <property type="evidence" value="ECO:0007669"/>
    <property type="project" value="TreeGrafter"/>
</dbReference>
<dbReference type="GO" id="GO:0005840">
    <property type="term" value="C:ribosome"/>
    <property type="evidence" value="ECO:0007669"/>
    <property type="project" value="UniProtKB-KW"/>
</dbReference>
<comment type="caution">
    <text evidence="3">The sequence shown here is derived from an EMBL/GenBank/DDBJ whole genome shotgun (WGS) entry which is preliminary data.</text>
</comment>
<gene>
    <name evidence="3" type="ORF">J8273_6545</name>
</gene>
<dbReference type="Pfam" id="PF17777">
    <property type="entry name" value="RL10P_insert"/>
    <property type="match status" value="1"/>
</dbReference>
<name>A0A8J6E0F3_9EUKA</name>
<reference evidence="3" key="1">
    <citation type="submission" date="2021-05" db="EMBL/GenBank/DDBJ databases">
        <title>A free-living protist that lacks canonical eukaryotic 1 DNA replication and segregation systems.</title>
        <authorList>
            <person name="Salas-Leiva D.E."/>
            <person name="Tromer E.C."/>
            <person name="Curtis B.A."/>
            <person name="Jerlstrom-Hultqvist J."/>
            <person name="Kolisko M."/>
            <person name="Yi Z."/>
            <person name="Salas-Leiva J.S."/>
            <person name="Gallot-Lavallee L."/>
            <person name="Kops G.J.P.L."/>
            <person name="Archibald J.M."/>
            <person name="Simpson A.G.B."/>
            <person name="Roger A.J."/>
        </authorList>
    </citation>
    <scope>NUCLEOTIDE SEQUENCE</scope>
    <source>
        <strain evidence="3">BICM</strain>
    </source>
</reference>
<keyword evidence="3" id="KW-0687">Ribonucleoprotein</keyword>
<feature type="domain" description="Large ribosomal subunit protein uL10-like insertion" evidence="2">
    <location>
        <begin position="129"/>
        <end position="200"/>
    </location>
</feature>
<dbReference type="InterPro" id="IPR001790">
    <property type="entry name" value="Ribosomal_uL10"/>
</dbReference>
<keyword evidence="4" id="KW-1185">Reference proteome</keyword>
<evidence type="ECO:0000256" key="1">
    <source>
        <dbReference type="ARBA" id="ARBA00008889"/>
    </source>
</evidence>
<keyword evidence="3" id="KW-0689">Ribosomal protein</keyword>
<comment type="similarity">
    <text evidence="1">Belongs to the universal ribosomal protein uL10 family.</text>
</comment>
<sequence length="227" mass="25204">MPRNRRDRDFALTEVEKKGREQKEELVAKIRDEVKDAAYVYVIQHKNLVSSKMGNVRELLQVATKEHPGGRIFNGKKRVMAIALSGEDVPAGLDGLVKDISGDSMLFVSSSGPKLVQSFFNKYSEPVAATAGNIATEDVEIPEGPLDKIEFPFPLEPRLRALGLPCKLHEGVITLLHDYTICNEGDELTAKQAKLLTHFGYEMANMTFKVTSYWSKSAKANPVKKLA</sequence>
<dbReference type="GO" id="GO:0006364">
    <property type="term" value="P:rRNA processing"/>
    <property type="evidence" value="ECO:0007669"/>
    <property type="project" value="TreeGrafter"/>
</dbReference>
<dbReference type="InterPro" id="IPR040637">
    <property type="entry name" value="Ribosomal_uL10-like_insert"/>
</dbReference>
<protein>
    <submittedName>
        <fullName evidence="3">Ribosomal protein L10/acidic P0</fullName>
    </submittedName>
</protein>
<dbReference type="PANTHER" id="PTHR45841">
    <property type="entry name" value="MRNA TURNOVER PROTEIN 4 MRTO4"/>
    <property type="match status" value="1"/>
</dbReference>
<accession>A0A8J6E0F3</accession>
<dbReference type="InterPro" id="IPR051742">
    <property type="entry name" value="Ribosome_Assembly_uL10"/>
</dbReference>
<evidence type="ECO:0000313" key="3">
    <source>
        <dbReference type="EMBL" id="KAG9391766.1"/>
    </source>
</evidence>
<dbReference type="Gene3D" id="3.90.105.20">
    <property type="match status" value="1"/>
</dbReference>
<dbReference type="EMBL" id="JAHDYR010000053">
    <property type="protein sequence ID" value="KAG9391766.1"/>
    <property type="molecule type" value="Genomic_DNA"/>
</dbReference>
<proteinExistence type="inferred from homology"/>
<organism evidence="3 4">
    <name type="scientific">Carpediemonas membranifera</name>
    <dbReference type="NCBI Taxonomy" id="201153"/>
    <lineage>
        <taxon>Eukaryota</taxon>
        <taxon>Metamonada</taxon>
        <taxon>Carpediemonas-like organisms</taxon>
        <taxon>Carpediemonas</taxon>
    </lineage>
</organism>
<dbReference type="PANTHER" id="PTHR45841:SF1">
    <property type="entry name" value="MRNA TURNOVER PROTEIN 4 HOMOLOG"/>
    <property type="match status" value="1"/>
</dbReference>
<dbReference type="GO" id="GO:0005730">
    <property type="term" value="C:nucleolus"/>
    <property type="evidence" value="ECO:0007669"/>
    <property type="project" value="TreeGrafter"/>
</dbReference>
<dbReference type="AlphaFoldDB" id="A0A8J6E0F3"/>
<dbReference type="GO" id="GO:0003723">
    <property type="term" value="F:RNA binding"/>
    <property type="evidence" value="ECO:0007669"/>
    <property type="project" value="TreeGrafter"/>
</dbReference>
<dbReference type="Pfam" id="PF00466">
    <property type="entry name" value="Ribosomal_L10"/>
    <property type="match status" value="1"/>
</dbReference>
<dbReference type="GO" id="GO:0000956">
    <property type="term" value="P:nuclear-transcribed mRNA catabolic process"/>
    <property type="evidence" value="ECO:0007669"/>
    <property type="project" value="TreeGrafter"/>
</dbReference>
<evidence type="ECO:0000259" key="2">
    <source>
        <dbReference type="Pfam" id="PF17777"/>
    </source>
</evidence>
<dbReference type="InterPro" id="IPR043164">
    <property type="entry name" value="Ribosomal_uL10-like_insert_sf"/>
</dbReference>
<dbReference type="OrthoDB" id="10262308at2759"/>
<dbReference type="GO" id="GO:0030687">
    <property type="term" value="C:preribosome, large subunit precursor"/>
    <property type="evidence" value="ECO:0007669"/>
    <property type="project" value="TreeGrafter"/>
</dbReference>
<dbReference type="Gene3D" id="3.30.70.1730">
    <property type="match status" value="1"/>
</dbReference>
<dbReference type="FunFam" id="3.90.105.20:FF:000003">
    <property type="entry name" value="Ribosome assembly factor mrt4"/>
    <property type="match status" value="1"/>
</dbReference>
<dbReference type="SUPFAM" id="SSF160369">
    <property type="entry name" value="Ribosomal protein L10-like"/>
    <property type="match status" value="1"/>
</dbReference>
<dbReference type="Proteomes" id="UP000717585">
    <property type="component" value="Unassembled WGS sequence"/>
</dbReference>
<evidence type="ECO:0000313" key="4">
    <source>
        <dbReference type="Proteomes" id="UP000717585"/>
    </source>
</evidence>